<evidence type="ECO:0000259" key="4">
    <source>
        <dbReference type="Pfam" id="PF01156"/>
    </source>
</evidence>
<evidence type="ECO:0000313" key="6">
    <source>
        <dbReference type="Proteomes" id="UP000597668"/>
    </source>
</evidence>
<dbReference type="PANTHER" id="PTHR12304:SF4">
    <property type="entry name" value="URIDINE NUCLEOSIDASE"/>
    <property type="match status" value="1"/>
</dbReference>
<feature type="chain" id="PRO_5038489675" evidence="3">
    <location>
        <begin position="20"/>
        <end position="364"/>
    </location>
</feature>
<accession>A0A8J6ILK3</accession>
<organism evidence="5 6">
    <name type="scientific">Neobittarella massiliensis</name>
    <name type="common">ex Bilen et al. 2018</name>
    <dbReference type="NCBI Taxonomy" id="2041842"/>
    <lineage>
        <taxon>Bacteria</taxon>
        <taxon>Bacillati</taxon>
        <taxon>Bacillota</taxon>
        <taxon>Clostridia</taxon>
        <taxon>Eubacteriales</taxon>
        <taxon>Oscillospiraceae</taxon>
        <taxon>Neobittarella (ex Bilen et al. 2018)</taxon>
    </lineage>
</organism>
<dbReference type="AlphaFoldDB" id="A0A8J6ILK3"/>
<dbReference type="SUPFAM" id="SSF53590">
    <property type="entry name" value="Nucleoside hydrolase"/>
    <property type="match status" value="1"/>
</dbReference>
<dbReference type="InterPro" id="IPR036452">
    <property type="entry name" value="Ribo_hydro-like"/>
</dbReference>
<dbReference type="GO" id="GO:0005829">
    <property type="term" value="C:cytosol"/>
    <property type="evidence" value="ECO:0007669"/>
    <property type="project" value="TreeGrafter"/>
</dbReference>
<dbReference type="InterPro" id="IPR023186">
    <property type="entry name" value="IUNH"/>
</dbReference>
<evidence type="ECO:0000256" key="2">
    <source>
        <dbReference type="ARBA" id="ARBA00023295"/>
    </source>
</evidence>
<keyword evidence="2" id="KW-0326">Glycosidase</keyword>
<dbReference type="PANTHER" id="PTHR12304">
    <property type="entry name" value="INOSINE-URIDINE PREFERRING NUCLEOSIDE HYDROLASE"/>
    <property type="match status" value="1"/>
</dbReference>
<dbReference type="GO" id="GO:0006152">
    <property type="term" value="P:purine nucleoside catabolic process"/>
    <property type="evidence" value="ECO:0007669"/>
    <property type="project" value="TreeGrafter"/>
</dbReference>
<feature type="signal peptide" evidence="3">
    <location>
        <begin position="1"/>
        <end position="19"/>
    </location>
</feature>
<sequence length="364" mass="39943">MKKLLAVLLALGVAAGLLNGCSESHSIGWVPPHITTSLEQRTPLLIDSDGNIADFYALGYVYTCDKLDLRAITVTHGVVGLEQAGVNLLSAADLYEFSCPVALGERRPLDQYAVLQDGADGENGLGEVVLPTPAKDLDPRPAWQVMYEIAKEEGGRLQIVCMGPLTNVAKALDTYPDFAHLVAGITTTAGFGNYDQMPERDGWTTASIMRGEPDLFNDQAAFIKVFGSGIPITSIGASGAEQYRLGYVPQKGKKNSLDSWLSPDSVYSDVFRLVRQQYKASGKYRDRATFPSVMALLSLIDDRLLTYQTLHIQQIAFDMGSVAVQRANSGENAMGSVRRVTGFADYRGYDDAFFYMPRYYRKYK</sequence>
<gene>
    <name evidence="5" type="ORF">H8K20_05805</name>
</gene>
<comment type="caution">
    <text evidence="5">The sequence shown here is derived from an EMBL/GenBank/DDBJ whole genome shotgun (WGS) entry which is preliminary data.</text>
</comment>
<evidence type="ECO:0000313" key="5">
    <source>
        <dbReference type="EMBL" id="MBC3515909.1"/>
    </source>
</evidence>
<dbReference type="Gene3D" id="3.90.245.10">
    <property type="entry name" value="Ribonucleoside hydrolase-like"/>
    <property type="match status" value="1"/>
</dbReference>
<protein>
    <submittedName>
        <fullName evidence="5">Nucleoside hydrolase</fullName>
    </submittedName>
</protein>
<dbReference type="InterPro" id="IPR001910">
    <property type="entry name" value="Inosine/uridine_hydrolase_dom"/>
</dbReference>
<reference evidence="5" key="1">
    <citation type="submission" date="2020-08" db="EMBL/GenBank/DDBJ databases">
        <authorList>
            <person name="Liu C."/>
            <person name="Sun Q."/>
        </authorList>
    </citation>
    <scope>NUCLEOTIDE SEQUENCE</scope>
    <source>
        <strain evidence="5">NSJ-65</strain>
    </source>
</reference>
<proteinExistence type="predicted"/>
<dbReference type="Pfam" id="PF01156">
    <property type="entry name" value="IU_nuc_hydro"/>
    <property type="match status" value="1"/>
</dbReference>
<evidence type="ECO:0000256" key="1">
    <source>
        <dbReference type="ARBA" id="ARBA00022801"/>
    </source>
</evidence>
<dbReference type="Proteomes" id="UP000597668">
    <property type="component" value="Unassembled WGS sequence"/>
</dbReference>
<evidence type="ECO:0000256" key="3">
    <source>
        <dbReference type="SAM" id="SignalP"/>
    </source>
</evidence>
<dbReference type="GO" id="GO:0008477">
    <property type="term" value="F:purine nucleosidase activity"/>
    <property type="evidence" value="ECO:0007669"/>
    <property type="project" value="TreeGrafter"/>
</dbReference>
<keyword evidence="3" id="KW-0732">Signal</keyword>
<name>A0A8J6ILK3_9FIRM</name>
<feature type="domain" description="Inosine/uridine-preferring nucleoside hydrolase" evidence="4">
    <location>
        <begin position="44"/>
        <end position="324"/>
    </location>
</feature>
<dbReference type="RefSeq" id="WP_186487754.1">
    <property type="nucleotide sequence ID" value="NZ_JACOGI010000001.1"/>
</dbReference>
<keyword evidence="6" id="KW-1185">Reference proteome</keyword>
<dbReference type="EMBL" id="JACOGI010000001">
    <property type="protein sequence ID" value="MBC3515909.1"/>
    <property type="molecule type" value="Genomic_DNA"/>
</dbReference>
<keyword evidence="1 5" id="KW-0378">Hydrolase</keyword>